<dbReference type="AlphaFoldDB" id="A0A8S9HMT0"/>
<evidence type="ECO:0000313" key="1">
    <source>
        <dbReference type="EMBL" id="KAF2559399.1"/>
    </source>
</evidence>
<proteinExistence type="predicted"/>
<organism evidence="1 2">
    <name type="scientific">Brassica cretica</name>
    <name type="common">Mustard</name>
    <dbReference type="NCBI Taxonomy" id="69181"/>
    <lineage>
        <taxon>Eukaryota</taxon>
        <taxon>Viridiplantae</taxon>
        <taxon>Streptophyta</taxon>
        <taxon>Embryophyta</taxon>
        <taxon>Tracheophyta</taxon>
        <taxon>Spermatophyta</taxon>
        <taxon>Magnoliopsida</taxon>
        <taxon>eudicotyledons</taxon>
        <taxon>Gunneridae</taxon>
        <taxon>Pentapetalae</taxon>
        <taxon>rosids</taxon>
        <taxon>malvids</taxon>
        <taxon>Brassicales</taxon>
        <taxon>Brassicaceae</taxon>
        <taxon>Brassiceae</taxon>
        <taxon>Brassica</taxon>
    </lineage>
</organism>
<comment type="caution">
    <text evidence="1">The sequence shown here is derived from an EMBL/GenBank/DDBJ whole genome shotgun (WGS) entry which is preliminary data.</text>
</comment>
<dbReference type="Proteomes" id="UP000712281">
    <property type="component" value="Unassembled WGS sequence"/>
</dbReference>
<name>A0A8S9HMT0_BRACR</name>
<gene>
    <name evidence="1" type="ORF">F2Q68_00015838</name>
</gene>
<protein>
    <submittedName>
        <fullName evidence="1">Uncharacterized protein</fullName>
    </submittedName>
</protein>
<evidence type="ECO:0000313" key="2">
    <source>
        <dbReference type="Proteomes" id="UP000712281"/>
    </source>
</evidence>
<reference evidence="1" key="1">
    <citation type="submission" date="2019-12" db="EMBL/GenBank/DDBJ databases">
        <title>Genome sequencing and annotation of Brassica cretica.</title>
        <authorList>
            <person name="Studholme D.J."/>
            <person name="Sarris P.F."/>
        </authorList>
    </citation>
    <scope>NUCLEOTIDE SEQUENCE</scope>
    <source>
        <strain evidence="1">PFS-001/15</strain>
        <tissue evidence="1">Leaf</tissue>
    </source>
</reference>
<accession>A0A8S9HMT0</accession>
<sequence>MVFTTQHDVCFSNYVIDYFRADILHQQSSPFSFVCRSSTTLFWFNNHVPHLETSTLIVIFSPTRSAPHHAFLPHEISTIYFRTPTNMLFSPMRYALLGPESLHFSPCLIAY</sequence>
<dbReference type="EMBL" id="QGKW02001940">
    <property type="protein sequence ID" value="KAF2559399.1"/>
    <property type="molecule type" value="Genomic_DNA"/>
</dbReference>